<dbReference type="Proteomes" id="UP000008810">
    <property type="component" value="Chromosome 1"/>
</dbReference>
<dbReference type="EMBL" id="CM000880">
    <property type="protein sequence ID" value="PNT75859.1"/>
    <property type="molecule type" value="Genomic_DNA"/>
</dbReference>
<evidence type="ECO:0000313" key="1">
    <source>
        <dbReference type="EMBL" id="PNT75859.1"/>
    </source>
</evidence>
<dbReference type="EnsemblPlants" id="PNT75859">
    <property type="protein sequence ID" value="PNT75859"/>
    <property type="gene ID" value="BRADI_1g39242v3"/>
</dbReference>
<dbReference type="Gramene" id="PNT75859">
    <property type="protein sequence ID" value="PNT75859"/>
    <property type="gene ID" value="BRADI_1g39242v3"/>
</dbReference>
<name>A0A2K2DNK4_BRADI</name>
<dbReference type="InParanoid" id="A0A2K2DNK4"/>
<protein>
    <submittedName>
        <fullName evidence="1 2">Uncharacterized protein</fullName>
    </submittedName>
</protein>
<reference evidence="2" key="3">
    <citation type="submission" date="2018-08" db="UniProtKB">
        <authorList>
            <consortium name="EnsemblPlants"/>
        </authorList>
    </citation>
    <scope>IDENTIFICATION</scope>
    <source>
        <strain evidence="2">cv. Bd21</strain>
    </source>
</reference>
<dbReference type="AlphaFoldDB" id="A0A2K2DNK4"/>
<reference evidence="1" key="2">
    <citation type="submission" date="2017-06" db="EMBL/GenBank/DDBJ databases">
        <title>WGS assembly of Brachypodium distachyon.</title>
        <authorList>
            <consortium name="The International Brachypodium Initiative"/>
            <person name="Lucas S."/>
            <person name="Harmon-Smith M."/>
            <person name="Lail K."/>
            <person name="Tice H."/>
            <person name="Grimwood J."/>
            <person name="Bruce D."/>
            <person name="Barry K."/>
            <person name="Shu S."/>
            <person name="Lindquist E."/>
            <person name="Wang M."/>
            <person name="Pitluck S."/>
            <person name="Vogel J.P."/>
            <person name="Garvin D.F."/>
            <person name="Mockler T.C."/>
            <person name="Schmutz J."/>
            <person name="Rokhsar D."/>
            <person name="Bevan M.W."/>
        </authorList>
    </citation>
    <scope>NUCLEOTIDE SEQUENCE</scope>
    <source>
        <strain evidence="1">Bd21</strain>
    </source>
</reference>
<gene>
    <name evidence="1" type="ORF">BRADI_1g39242v3</name>
</gene>
<organism evidence="1">
    <name type="scientific">Brachypodium distachyon</name>
    <name type="common">Purple false brome</name>
    <name type="synonym">Trachynia distachya</name>
    <dbReference type="NCBI Taxonomy" id="15368"/>
    <lineage>
        <taxon>Eukaryota</taxon>
        <taxon>Viridiplantae</taxon>
        <taxon>Streptophyta</taxon>
        <taxon>Embryophyta</taxon>
        <taxon>Tracheophyta</taxon>
        <taxon>Spermatophyta</taxon>
        <taxon>Magnoliopsida</taxon>
        <taxon>Liliopsida</taxon>
        <taxon>Poales</taxon>
        <taxon>Poaceae</taxon>
        <taxon>BOP clade</taxon>
        <taxon>Pooideae</taxon>
        <taxon>Stipodae</taxon>
        <taxon>Brachypodieae</taxon>
        <taxon>Brachypodium</taxon>
    </lineage>
</organism>
<sequence length="61" mass="7031">MMYSCKMHWRHMLESDFSVSVLAAADVTSALSIREQFIGQSIQYNMSSTRMFAVPSFVNEY</sequence>
<proteinExistence type="predicted"/>
<accession>A0A2K2DNK4</accession>
<keyword evidence="3" id="KW-1185">Reference proteome</keyword>
<evidence type="ECO:0000313" key="2">
    <source>
        <dbReference type="EnsemblPlants" id="PNT75859"/>
    </source>
</evidence>
<dbReference type="OrthoDB" id="693934at2759"/>
<evidence type="ECO:0000313" key="3">
    <source>
        <dbReference type="Proteomes" id="UP000008810"/>
    </source>
</evidence>
<reference evidence="1 2" key="1">
    <citation type="journal article" date="2010" name="Nature">
        <title>Genome sequencing and analysis of the model grass Brachypodium distachyon.</title>
        <authorList>
            <consortium name="International Brachypodium Initiative"/>
        </authorList>
    </citation>
    <scope>NUCLEOTIDE SEQUENCE [LARGE SCALE GENOMIC DNA]</scope>
    <source>
        <strain evidence="1 2">Bd21</strain>
    </source>
</reference>